<dbReference type="PROSITE" id="PS51318">
    <property type="entry name" value="TAT"/>
    <property type="match status" value="1"/>
</dbReference>
<keyword evidence="1" id="KW-0732">Signal</keyword>
<dbReference type="InterPro" id="IPR006311">
    <property type="entry name" value="TAT_signal"/>
</dbReference>
<organism evidence="2 3">
    <name type="scientific">Eiseniibacteriota bacterium</name>
    <dbReference type="NCBI Taxonomy" id="2212470"/>
    <lineage>
        <taxon>Bacteria</taxon>
        <taxon>Candidatus Eiseniibacteriota</taxon>
    </lineage>
</organism>
<feature type="chain" id="PRO_5032851542" evidence="1">
    <location>
        <begin position="27"/>
        <end position="52"/>
    </location>
</feature>
<accession>A0A849SQZ0</accession>
<evidence type="ECO:0000313" key="3">
    <source>
        <dbReference type="Proteomes" id="UP000580839"/>
    </source>
</evidence>
<feature type="non-terminal residue" evidence="2">
    <location>
        <position position="52"/>
    </location>
</feature>
<feature type="signal peptide" evidence="1">
    <location>
        <begin position="1"/>
        <end position="26"/>
    </location>
</feature>
<sequence>MNPTRRLSLRILALAAGLVLAASGLAAPVRAQAPFDSVLDRPALADSSARDS</sequence>
<dbReference type="AlphaFoldDB" id="A0A849SQZ0"/>
<evidence type="ECO:0000256" key="1">
    <source>
        <dbReference type="SAM" id="SignalP"/>
    </source>
</evidence>
<name>A0A849SQZ0_UNCEI</name>
<proteinExistence type="predicted"/>
<protein>
    <submittedName>
        <fullName evidence="2">Uncharacterized protein</fullName>
    </submittedName>
</protein>
<gene>
    <name evidence="2" type="ORF">HOP12_14630</name>
</gene>
<dbReference type="Proteomes" id="UP000580839">
    <property type="component" value="Unassembled WGS sequence"/>
</dbReference>
<reference evidence="2 3" key="1">
    <citation type="submission" date="2020-04" db="EMBL/GenBank/DDBJ databases">
        <title>Metagenomic profiling of ammonia- and methane-oxidizing microorganisms in a Dutch drinking water treatment plant.</title>
        <authorList>
            <person name="Poghosyan L."/>
            <person name="Leucker S."/>
        </authorList>
    </citation>
    <scope>NUCLEOTIDE SEQUENCE [LARGE SCALE GENOMIC DNA]</scope>
    <source>
        <strain evidence="2">S-RSF-IL-03</strain>
    </source>
</reference>
<evidence type="ECO:0000313" key="2">
    <source>
        <dbReference type="EMBL" id="NOT35377.1"/>
    </source>
</evidence>
<dbReference type="EMBL" id="JABFRW010000191">
    <property type="protein sequence ID" value="NOT35377.1"/>
    <property type="molecule type" value="Genomic_DNA"/>
</dbReference>
<comment type="caution">
    <text evidence="2">The sequence shown here is derived from an EMBL/GenBank/DDBJ whole genome shotgun (WGS) entry which is preliminary data.</text>
</comment>